<keyword evidence="4" id="KW-1185">Reference proteome</keyword>
<dbReference type="EMBL" id="JAUMVS010000237">
    <property type="protein sequence ID" value="MDO4842619.1"/>
    <property type="molecule type" value="Genomic_DNA"/>
</dbReference>
<sequence length="119" mass="13424">MENGITIQCYSPLEMGLLSGTFPRDYKPVGAQIPKKWFQPENMQNAMDMMESWKPLCEKYDCTIANLALGWILAQGDFLNLLSGSTTVDEIRENVKSAELELDPEDVAFMRESAEAIDK</sequence>
<dbReference type="InterPro" id="IPR023210">
    <property type="entry name" value="NADP_OxRdtase_dom"/>
</dbReference>
<dbReference type="PANTHER" id="PTHR43625">
    <property type="entry name" value="AFLATOXIN B1 ALDEHYDE REDUCTASE"/>
    <property type="match status" value="1"/>
</dbReference>
<protein>
    <submittedName>
        <fullName evidence="3">Aldo/keto reductase</fullName>
    </submittedName>
</protein>
<reference evidence="3" key="1">
    <citation type="submission" date="2023-07" db="EMBL/GenBank/DDBJ databases">
        <title>Between Cages and Wild: Unraveling the Impact of Captivity on Animal Microbiomes and Antimicrobial Resistance.</title>
        <authorList>
            <person name="Schmartz G.P."/>
            <person name="Rehner J."/>
            <person name="Schuff M.J."/>
            <person name="Becker S.L."/>
            <person name="Kravczyk M."/>
            <person name="Gurevich A."/>
            <person name="Francke R."/>
            <person name="Mueller R."/>
            <person name="Keller V."/>
            <person name="Keller A."/>
        </authorList>
    </citation>
    <scope>NUCLEOTIDE SEQUENCE</scope>
    <source>
        <strain evidence="3">S12M_St_49</strain>
    </source>
</reference>
<dbReference type="GO" id="GO:0016491">
    <property type="term" value="F:oxidoreductase activity"/>
    <property type="evidence" value="ECO:0007669"/>
    <property type="project" value="UniProtKB-KW"/>
</dbReference>
<comment type="caution">
    <text evidence="3">The sequence shown here is derived from an EMBL/GenBank/DDBJ whole genome shotgun (WGS) entry which is preliminary data.</text>
</comment>
<dbReference type="Pfam" id="PF00248">
    <property type="entry name" value="Aldo_ket_red"/>
    <property type="match status" value="1"/>
</dbReference>
<evidence type="ECO:0000259" key="2">
    <source>
        <dbReference type="Pfam" id="PF00248"/>
    </source>
</evidence>
<evidence type="ECO:0000313" key="4">
    <source>
        <dbReference type="Proteomes" id="UP001168575"/>
    </source>
</evidence>
<evidence type="ECO:0000256" key="1">
    <source>
        <dbReference type="ARBA" id="ARBA00023002"/>
    </source>
</evidence>
<dbReference type="Proteomes" id="UP001168575">
    <property type="component" value="Unassembled WGS sequence"/>
</dbReference>
<evidence type="ECO:0000313" key="3">
    <source>
        <dbReference type="EMBL" id="MDO4842619.1"/>
    </source>
</evidence>
<gene>
    <name evidence="3" type="ORF">Q3982_08105</name>
</gene>
<organism evidence="3 4">
    <name type="scientific">Phoenicibacter congonensis</name>
    <dbReference type="NCBI Taxonomy" id="1944646"/>
    <lineage>
        <taxon>Bacteria</taxon>
        <taxon>Bacillati</taxon>
        <taxon>Actinomycetota</taxon>
        <taxon>Coriobacteriia</taxon>
        <taxon>Eggerthellales</taxon>
        <taxon>Eggerthellaceae</taxon>
        <taxon>Phoenicibacter</taxon>
    </lineage>
</organism>
<proteinExistence type="predicted"/>
<feature type="domain" description="NADP-dependent oxidoreductase" evidence="2">
    <location>
        <begin position="2"/>
        <end position="113"/>
    </location>
</feature>
<keyword evidence="1" id="KW-0560">Oxidoreductase</keyword>
<dbReference type="Gene3D" id="3.20.20.100">
    <property type="entry name" value="NADP-dependent oxidoreductase domain"/>
    <property type="match status" value="1"/>
</dbReference>
<dbReference type="PANTHER" id="PTHR43625:SF40">
    <property type="entry name" value="ALDO-KETO REDUCTASE YAKC [NADP(+)]"/>
    <property type="match status" value="1"/>
</dbReference>
<dbReference type="GO" id="GO:0005737">
    <property type="term" value="C:cytoplasm"/>
    <property type="evidence" value="ECO:0007669"/>
    <property type="project" value="TreeGrafter"/>
</dbReference>
<dbReference type="InterPro" id="IPR036812">
    <property type="entry name" value="NAD(P)_OxRdtase_dom_sf"/>
</dbReference>
<dbReference type="SUPFAM" id="SSF51430">
    <property type="entry name" value="NAD(P)-linked oxidoreductase"/>
    <property type="match status" value="1"/>
</dbReference>
<dbReference type="InterPro" id="IPR050791">
    <property type="entry name" value="Aldo-Keto_reductase"/>
</dbReference>
<accession>A0AA43RIW2</accession>
<name>A0AA43RIW2_9ACTN</name>
<dbReference type="AlphaFoldDB" id="A0AA43RIW2"/>